<dbReference type="EMBL" id="QPJC01000003">
    <property type="protein sequence ID" value="RCW45139.1"/>
    <property type="molecule type" value="Genomic_DNA"/>
</dbReference>
<evidence type="ECO:0000313" key="3">
    <source>
        <dbReference type="EMBL" id="RCW45139.1"/>
    </source>
</evidence>
<name>A0A368VTQ2_9ACTN</name>
<keyword evidence="2" id="KW-0812">Transmembrane</keyword>
<evidence type="ECO:0000256" key="1">
    <source>
        <dbReference type="SAM" id="MobiDB-lite"/>
    </source>
</evidence>
<dbReference type="Proteomes" id="UP000253495">
    <property type="component" value="Unassembled WGS sequence"/>
</dbReference>
<feature type="transmembrane region" description="Helical" evidence="2">
    <location>
        <begin position="155"/>
        <end position="171"/>
    </location>
</feature>
<reference evidence="3 4" key="1">
    <citation type="submission" date="2018-07" db="EMBL/GenBank/DDBJ databases">
        <title>Genomic Encyclopedia of Type Strains, Phase III (KMG-III): the genomes of soil and plant-associated and newly described type strains.</title>
        <authorList>
            <person name="Whitman W."/>
        </authorList>
    </citation>
    <scope>NUCLEOTIDE SEQUENCE [LARGE SCALE GENOMIC DNA]</scope>
    <source>
        <strain evidence="3 4">CECT 8575</strain>
    </source>
</reference>
<dbReference type="OrthoDB" id="5195669at2"/>
<dbReference type="AlphaFoldDB" id="A0A368VTQ2"/>
<gene>
    <name evidence="3" type="ORF">DFQ14_103103</name>
</gene>
<accession>A0A368VTQ2</accession>
<protein>
    <submittedName>
        <fullName evidence="3">Uncharacterized protein</fullName>
    </submittedName>
</protein>
<feature type="compositionally biased region" description="Basic and acidic residues" evidence="1">
    <location>
        <begin position="16"/>
        <end position="27"/>
    </location>
</feature>
<sequence>MPIPDPWADPDSTRAPAHEHAHAHAREAVPQPTESADTAGEVVPFPGITTSQDTDSDSTGQMAPTEQVPLAKRSGWNSAAAVWAVEARETAAAAMDGSVWRARPPSLRDLHARVQRAEWAGDIPALRAVGQWFGYLSLAITAIGYALLWIARRPFRLVLTVLITVLVVVLAI</sequence>
<proteinExistence type="predicted"/>
<evidence type="ECO:0000313" key="4">
    <source>
        <dbReference type="Proteomes" id="UP000253495"/>
    </source>
</evidence>
<comment type="caution">
    <text evidence="3">The sequence shown here is derived from an EMBL/GenBank/DDBJ whole genome shotgun (WGS) entry which is preliminary data.</text>
</comment>
<feature type="region of interest" description="Disordered" evidence="1">
    <location>
        <begin position="1"/>
        <end position="63"/>
    </location>
</feature>
<feature type="compositionally biased region" description="Low complexity" evidence="1">
    <location>
        <begin position="49"/>
        <end position="59"/>
    </location>
</feature>
<dbReference type="RefSeq" id="WP_141921354.1">
    <property type="nucleotide sequence ID" value="NZ_QPJC01000003.1"/>
</dbReference>
<evidence type="ECO:0000256" key="2">
    <source>
        <dbReference type="SAM" id="Phobius"/>
    </source>
</evidence>
<feature type="transmembrane region" description="Helical" evidence="2">
    <location>
        <begin position="132"/>
        <end position="150"/>
    </location>
</feature>
<keyword evidence="2" id="KW-0472">Membrane</keyword>
<organism evidence="3 4">
    <name type="scientific">Halopolyspora algeriensis</name>
    <dbReference type="NCBI Taxonomy" id="1500506"/>
    <lineage>
        <taxon>Bacteria</taxon>
        <taxon>Bacillati</taxon>
        <taxon>Actinomycetota</taxon>
        <taxon>Actinomycetes</taxon>
        <taxon>Actinomycetes incertae sedis</taxon>
        <taxon>Halopolyspora</taxon>
    </lineage>
</organism>
<keyword evidence="4" id="KW-1185">Reference proteome</keyword>
<keyword evidence="2" id="KW-1133">Transmembrane helix</keyword>